<sequence length="36" mass="4089">MKTLAGKHATEECWPQRVTNSPTHFSSSWTSPFDHS</sequence>
<name>A0A0E9RKT1_ANGAN</name>
<evidence type="ECO:0000256" key="1">
    <source>
        <dbReference type="SAM" id="MobiDB-lite"/>
    </source>
</evidence>
<reference evidence="2" key="2">
    <citation type="journal article" date="2015" name="Fish Shellfish Immunol.">
        <title>Early steps in the European eel (Anguilla anguilla)-Vibrio vulnificus interaction in the gills: Role of the RtxA13 toxin.</title>
        <authorList>
            <person name="Callol A."/>
            <person name="Pajuelo D."/>
            <person name="Ebbesson L."/>
            <person name="Teles M."/>
            <person name="MacKenzie S."/>
            <person name="Amaro C."/>
        </authorList>
    </citation>
    <scope>NUCLEOTIDE SEQUENCE</scope>
</reference>
<dbReference type="EMBL" id="GBXM01079629">
    <property type="protein sequence ID" value="JAH28948.1"/>
    <property type="molecule type" value="Transcribed_RNA"/>
</dbReference>
<organism evidence="2">
    <name type="scientific">Anguilla anguilla</name>
    <name type="common">European freshwater eel</name>
    <name type="synonym">Muraena anguilla</name>
    <dbReference type="NCBI Taxonomy" id="7936"/>
    <lineage>
        <taxon>Eukaryota</taxon>
        <taxon>Metazoa</taxon>
        <taxon>Chordata</taxon>
        <taxon>Craniata</taxon>
        <taxon>Vertebrata</taxon>
        <taxon>Euteleostomi</taxon>
        <taxon>Actinopterygii</taxon>
        <taxon>Neopterygii</taxon>
        <taxon>Teleostei</taxon>
        <taxon>Anguilliformes</taxon>
        <taxon>Anguillidae</taxon>
        <taxon>Anguilla</taxon>
    </lineage>
</organism>
<feature type="region of interest" description="Disordered" evidence="1">
    <location>
        <begin position="1"/>
        <end position="36"/>
    </location>
</feature>
<proteinExistence type="predicted"/>
<dbReference type="AlphaFoldDB" id="A0A0E9RKT1"/>
<feature type="compositionally biased region" description="Polar residues" evidence="1">
    <location>
        <begin position="17"/>
        <end position="36"/>
    </location>
</feature>
<evidence type="ECO:0000313" key="2">
    <source>
        <dbReference type="EMBL" id="JAH28948.1"/>
    </source>
</evidence>
<reference evidence="2" key="1">
    <citation type="submission" date="2014-11" db="EMBL/GenBank/DDBJ databases">
        <authorList>
            <person name="Amaro Gonzalez C."/>
        </authorList>
    </citation>
    <scope>NUCLEOTIDE SEQUENCE</scope>
</reference>
<accession>A0A0E9RKT1</accession>
<protein>
    <submittedName>
        <fullName evidence="2">Uncharacterized protein</fullName>
    </submittedName>
</protein>